<accession>A0A699IRC4</accession>
<reference evidence="2" key="1">
    <citation type="journal article" date="2019" name="Sci. Rep.">
        <title>Draft genome of Tanacetum cinerariifolium, the natural source of mosquito coil.</title>
        <authorList>
            <person name="Yamashiro T."/>
            <person name="Shiraishi A."/>
            <person name="Satake H."/>
            <person name="Nakayama K."/>
        </authorList>
    </citation>
    <scope>NUCLEOTIDE SEQUENCE</scope>
</reference>
<gene>
    <name evidence="2" type="ORF">Tci_552802</name>
</gene>
<name>A0A699IRC4_TANCI</name>
<dbReference type="PANTHER" id="PTHR45023">
    <property type="match status" value="1"/>
</dbReference>
<evidence type="ECO:0000313" key="2">
    <source>
        <dbReference type="EMBL" id="GEZ80829.1"/>
    </source>
</evidence>
<dbReference type="PANTHER" id="PTHR45023:SF4">
    <property type="entry name" value="GLYCINE-RICH PROTEIN-RELATED"/>
    <property type="match status" value="1"/>
</dbReference>
<dbReference type="AlphaFoldDB" id="A0A699IRC4"/>
<comment type="caution">
    <text evidence="2">The sequence shown here is derived from an EMBL/GenBank/DDBJ whole genome shotgun (WGS) entry which is preliminary data.</text>
</comment>
<dbReference type="EMBL" id="BKCJ010326395">
    <property type="protein sequence ID" value="GEZ80829.1"/>
    <property type="molecule type" value="Genomic_DNA"/>
</dbReference>
<evidence type="ECO:0008006" key="3">
    <source>
        <dbReference type="Google" id="ProtNLM"/>
    </source>
</evidence>
<protein>
    <recommendedName>
        <fullName evidence="3">No apical meristem-associated C-terminal domain-containing protein</fullName>
    </recommendedName>
</protein>
<feature type="region of interest" description="Disordered" evidence="1">
    <location>
        <begin position="69"/>
        <end position="142"/>
    </location>
</feature>
<organism evidence="2">
    <name type="scientific">Tanacetum cinerariifolium</name>
    <name type="common">Dalmatian daisy</name>
    <name type="synonym">Chrysanthemum cinerariifolium</name>
    <dbReference type="NCBI Taxonomy" id="118510"/>
    <lineage>
        <taxon>Eukaryota</taxon>
        <taxon>Viridiplantae</taxon>
        <taxon>Streptophyta</taxon>
        <taxon>Embryophyta</taxon>
        <taxon>Tracheophyta</taxon>
        <taxon>Spermatophyta</taxon>
        <taxon>Magnoliopsida</taxon>
        <taxon>eudicotyledons</taxon>
        <taxon>Gunneridae</taxon>
        <taxon>Pentapetalae</taxon>
        <taxon>asterids</taxon>
        <taxon>campanulids</taxon>
        <taxon>Asterales</taxon>
        <taxon>Asteraceae</taxon>
        <taxon>Asteroideae</taxon>
        <taxon>Anthemideae</taxon>
        <taxon>Anthemidinae</taxon>
        <taxon>Tanacetum</taxon>
    </lineage>
</organism>
<feature type="compositionally biased region" description="Basic and acidic residues" evidence="1">
    <location>
        <begin position="110"/>
        <end position="122"/>
    </location>
</feature>
<evidence type="ECO:0000256" key="1">
    <source>
        <dbReference type="SAM" id="MobiDB-lite"/>
    </source>
</evidence>
<proteinExistence type="predicted"/>
<sequence length="199" mass="22887">MRLSVIRFSGIYSNVMRMAQESGAEDEDYVQKATIHYEVETKIPFKLRHCWEVLKDRLKCQEIALPKFSTGSGGSKRHKSSGSSPFNTVYGEASINMNTNVGDNNEDEVQEIRRPESKDKARAAGRKNKGLKPTGSSNLNEDEMASEMTALEKEERLAFLEIKRGEVECREREIELQDMRFYLQPYDHLTGTNETQWRK</sequence>